<protein>
    <recommendedName>
        <fullName evidence="1">BACON domain-containing protein</fullName>
    </recommendedName>
</protein>
<proteinExistence type="predicted"/>
<accession>A0A532V547</accession>
<sequence>MKTTNLITAILSFILTCFLVGCIGSSVDESIGPSDDPLIGVSQNSIDFGIAGSQRTLIIYNAGGGILSWTISSYPGWVDPQVNTGSLSASQSDTVVIDLVRASLAIGSNEDDLLLTSNGGDIVVELHAELSADPVLGELPPSIDFGAFADSVELSIVNAGQGTLEWTVEILEPWITASEDSGSTVLTSSIWLILDRENAPTGEIETLLTIDTGNDETDVMLTAYNGDVSPQWLSYCGNPAYYYQAQPEDYFFIVRFDRPEGWEGYKISKVRIKLHTLVGAYDEIYLLCWAVESYLGGLWPDITDAGTIYQVESLDPIYGWNEWNVDWPLNLDFFCVGYYQADWTYDINPDPFYDGSYIYARSYVMYEDYPGFFTLQYLNNMEWAIEVFVEPVDILAGWSIYGGRWISPDSIYPNAITPPEAPLRSFNADEVSFSKPHTHQ</sequence>
<dbReference type="PROSITE" id="PS51257">
    <property type="entry name" value="PROKAR_LIPOPROTEIN"/>
    <property type="match status" value="1"/>
</dbReference>
<dbReference type="Pfam" id="PF19190">
    <property type="entry name" value="BACON_2"/>
    <property type="match status" value="1"/>
</dbReference>
<dbReference type="EMBL" id="NJBN01000001">
    <property type="protein sequence ID" value="TKJ42319.1"/>
    <property type="molecule type" value="Genomic_DNA"/>
</dbReference>
<comment type="caution">
    <text evidence="2">The sequence shown here is derived from an EMBL/GenBank/DDBJ whole genome shotgun (WGS) entry which is preliminary data.</text>
</comment>
<dbReference type="Proteomes" id="UP000319619">
    <property type="component" value="Unassembled WGS sequence"/>
</dbReference>
<evidence type="ECO:0000313" key="3">
    <source>
        <dbReference type="Proteomes" id="UP000319619"/>
    </source>
</evidence>
<gene>
    <name evidence="2" type="ORF">CEE37_01165</name>
</gene>
<organism evidence="2 3">
    <name type="scientific">candidate division LCP-89 bacterium B3_LCP</name>
    <dbReference type="NCBI Taxonomy" id="2012998"/>
    <lineage>
        <taxon>Bacteria</taxon>
        <taxon>Pseudomonadati</taxon>
        <taxon>Bacteria division LCP-89</taxon>
    </lineage>
</organism>
<name>A0A532V547_UNCL8</name>
<reference evidence="2 3" key="1">
    <citation type="submission" date="2017-06" db="EMBL/GenBank/DDBJ databases">
        <title>Novel microbial phyla capable of carbon fixation and sulfur reduction in deep-sea sediments.</title>
        <authorList>
            <person name="Huang J."/>
            <person name="Baker B."/>
            <person name="Wang Y."/>
        </authorList>
    </citation>
    <scope>NUCLEOTIDE SEQUENCE [LARGE SCALE GENOMIC DNA]</scope>
    <source>
        <strain evidence="2">B3_LCP</strain>
    </source>
</reference>
<dbReference type="AlphaFoldDB" id="A0A532V547"/>
<dbReference type="InterPro" id="IPR024361">
    <property type="entry name" value="BACON"/>
</dbReference>
<evidence type="ECO:0000259" key="1">
    <source>
        <dbReference type="Pfam" id="PF19190"/>
    </source>
</evidence>
<evidence type="ECO:0000313" key="2">
    <source>
        <dbReference type="EMBL" id="TKJ42319.1"/>
    </source>
</evidence>
<feature type="domain" description="BACON" evidence="1">
    <location>
        <begin position="140"/>
        <end position="184"/>
    </location>
</feature>